<dbReference type="Gene3D" id="1.20.900.10">
    <property type="entry name" value="Dbl homology (DH) domain"/>
    <property type="match status" value="1"/>
</dbReference>
<feature type="non-terminal residue" evidence="1">
    <location>
        <position position="424"/>
    </location>
</feature>
<dbReference type="InterPro" id="IPR035899">
    <property type="entry name" value="DBL_dom_sf"/>
</dbReference>
<evidence type="ECO:0000313" key="2">
    <source>
        <dbReference type="Proteomes" id="UP001211907"/>
    </source>
</evidence>
<protein>
    <submittedName>
        <fullName evidence="1">Uncharacterized protein</fullName>
    </submittedName>
</protein>
<gene>
    <name evidence="1" type="ORF">HK100_005749</name>
</gene>
<accession>A0AAD5STB0</accession>
<sequence>MIQQQNQIKVKSCHITPIDVDTSFIDGAAINDAVDAFFVTARFSDESVVGETLKFTVMKKFSEAFEFKPHNFVVVDIYDTTTFTEDTEMAAAAEKSRYKIFGTPADKFIPFQIDGKVVLDLGFKTKRSSTEDLYAPPPRPAGDSASISEVIKEIYLSEQRFFEDLRRAKILHDSFLKRAKEAATTAKKKFCMDVYHVQKCFPVFDEYIAISVKFLKGFDDYFRFQKNFLEKQFLNISCVARLVIQYIDDLRPLMEKSGKNFGISQSMLEGLIALPEVQSQIEDAISEMGYHLEHKPDPVSLQNLPINRINSLRNGIIGLLSRMCEANPASKAFERAAQNLHKLSRSIEISMDEADAQELMIKLGNAVNESKLASSQKKYLFDYHVEPSCLNGWNDIVNCGLETRIMLLSDMVVVLVKFPKAKKE</sequence>
<dbReference type="AlphaFoldDB" id="A0AAD5STB0"/>
<organism evidence="1 2">
    <name type="scientific">Physocladia obscura</name>
    <dbReference type="NCBI Taxonomy" id="109957"/>
    <lineage>
        <taxon>Eukaryota</taxon>
        <taxon>Fungi</taxon>
        <taxon>Fungi incertae sedis</taxon>
        <taxon>Chytridiomycota</taxon>
        <taxon>Chytridiomycota incertae sedis</taxon>
        <taxon>Chytridiomycetes</taxon>
        <taxon>Chytridiales</taxon>
        <taxon>Chytriomycetaceae</taxon>
        <taxon>Physocladia</taxon>
    </lineage>
</organism>
<proteinExistence type="predicted"/>
<evidence type="ECO:0000313" key="1">
    <source>
        <dbReference type="EMBL" id="KAJ3095700.1"/>
    </source>
</evidence>
<reference evidence="1" key="1">
    <citation type="submission" date="2020-05" db="EMBL/GenBank/DDBJ databases">
        <title>Phylogenomic resolution of chytrid fungi.</title>
        <authorList>
            <person name="Stajich J.E."/>
            <person name="Amses K."/>
            <person name="Simmons R."/>
            <person name="Seto K."/>
            <person name="Myers J."/>
            <person name="Bonds A."/>
            <person name="Quandt C.A."/>
            <person name="Barry K."/>
            <person name="Liu P."/>
            <person name="Grigoriev I."/>
            <person name="Longcore J.E."/>
            <person name="James T.Y."/>
        </authorList>
    </citation>
    <scope>NUCLEOTIDE SEQUENCE</scope>
    <source>
        <strain evidence="1">JEL0513</strain>
    </source>
</reference>
<dbReference type="Proteomes" id="UP001211907">
    <property type="component" value="Unassembled WGS sequence"/>
</dbReference>
<name>A0AAD5STB0_9FUNG</name>
<dbReference type="EMBL" id="JADGJH010002676">
    <property type="protein sequence ID" value="KAJ3095700.1"/>
    <property type="molecule type" value="Genomic_DNA"/>
</dbReference>
<dbReference type="SUPFAM" id="SSF48065">
    <property type="entry name" value="DBL homology domain (DH-domain)"/>
    <property type="match status" value="1"/>
</dbReference>
<comment type="caution">
    <text evidence="1">The sequence shown here is derived from an EMBL/GenBank/DDBJ whole genome shotgun (WGS) entry which is preliminary data.</text>
</comment>
<keyword evidence="2" id="KW-1185">Reference proteome</keyword>